<dbReference type="EMBL" id="JSUQ01000020">
    <property type="protein sequence ID" value="KHQ51121.1"/>
    <property type="molecule type" value="Genomic_DNA"/>
</dbReference>
<reference evidence="1 2" key="1">
    <citation type="submission" date="2014-10" db="EMBL/GenBank/DDBJ databases">
        <title>Genome sequence of Ponticoccus sp. strain UMTAT08 isolated from clonal culture of toxic dinoflagellate Alexandrium tamiyavanichii.</title>
        <authorList>
            <person name="Gan H.Y."/>
            <person name="Muhd D.-D."/>
            <person name="Mohd Noor M.E."/>
            <person name="Yeong Y.S."/>
            <person name="Usup G."/>
        </authorList>
    </citation>
    <scope>NUCLEOTIDE SEQUENCE [LARGE SCALE GENOMIC DNA]</scope>
    <source>
        <strain evidence="1 2">UMTAT08</strain>
    </source>
</reference>
<dbReference type="RefSeq" id="WP_043145315.1">
    <property type="nucleotide sequence ID" value="NZ_JSUQ01000020.1"/>
</dbReference>
<evidence type="ECO:0000313" key="1">
    <source>
        <dbReference type="EMBL" id="KHQ51121.1"/>
    </source>
</evidence>
<dbReference type="Proteomes" id="UP000030960">
    <property type="component" value="Unassembled WGS sequence"/>
</dbReference>
<evidence type="ECO:0000313" key="2">
    <source>
        <dbReference type="Proteomes" id="UP000030960"/>
    </source>
</evidence>
<organism evidence="1 2">
    <name type="scientific">Mameliella alba</name>
    <dbReference type="NCBI Taxonomy" id="561184"/>
    <lineage>
        <taxon>Bacteria</taxon>
        <taxon>Pseudomonadati</taxon>
        <taxon>Pseudomonadota</taxon>
        <taxon>Alphaproteobacteria</taxon>
        <taxon>Rhodobacterales</taxon>
        <taxon>Roseobacteraceae</taxon>
        <taxon>Mameliella</taxon>
    </lineage>
</organism>
<keyword evidence="2" id="KW-1185">Reference proteome</keyword>
<protein>
    <submittedName>
        <fullName evidence="1">Uncharacterized protein</fullName>
    </submittedName>
</protein>
<name>A0A0B3S366_9RHOB</name>
<dbReference type="AlphaFoldDB" id="A0A0B3S366"/>
<proteinExistence type="predicted"/>
<comment type="caution">
    <text evidence="1">The sequence shown here is derived from an EMBL/GenBank/DDBJ whole genome shotgun (WGS) entry which is preliminary data.</text>
</comment>
<gene>
    <name evidence="1" type="ORF">OA50_04492</name>
</gene>
<accession>A0A0B3S366</accession>
<sequence>MSDVLERIETLDESELRGWWAAIMVDRVREKKTGEMAALLKRGKALGVDLQKDNWRSVGEIAAFMVGKTHG</sequence>